<dbReference type="RefSeq" id="WP_153728171.1">
    <property type="nucleotide sequence ID" value="NZ_WJNH01000004.1"/>
</dbReference>
<feature type="transmembrane region" description="Helical" evidence="1">
    <location>
        <begin position="21"/>
        <end position="38"/>
    </location>
</feature>
<proteinExistence type="predicted"/>
<feature type="transmembrane region" description="Helical" evidence="1">
    <location>
        <begin position="44"/>
        <end position="64"/>
    </location>
</feature>
<comment type="caution">
    <text evidence="2">The sequence shown here is derived from an EMBL/GenBank/DDBJ whole genome shotgun (WGS) entry which is preliminary data.</text>
</comment>
<gene>
    <name evidence="2" type="ORF">GH754_07930</name>
</gene>
<keyword evidence="1" id="KW-0812">Transmembrane</keyword>
<evidence type="ECO:0008006" key="4">
    <source>
        <dbReference type="Google" id="ProtNLM"/>
    </source>
</evidence>
<name>A0A6G1X5L2_9BACI</name>
<accession>A0A6G1X5L2</accession>
<evidence type="ECO:0000313" key="3">
    <source>
        <dbReference type="Proteomes" id="UP000480185"/>
    </source>
</evidence>
<dbReference type="EMBL" id="WJNH01000004">
    <property type="protein sequence ID" value="MRG86254.1"/>
    <property type="molecule type" value="Genomic_DNA"/>
</dbReference>
<dbReference type="AlphaFoldDB" id="A0A6G1X5L2"/>
<keyword evidence="1" id="KW-0472">Membrane</keyword>
<keyword evidence="3" id="KW-1185">Reference proteome</keyword>
<keyword evidence="1" id="KW-1133">Transmembrane helix</keyword>
<evidence type="ECO:0000313" key="2">
    <source>
        <dbReference type="EMBL" id="MRG86254.1"/>
    </source>
</evidence>
<organism evidence="2 3">
    <name type="scientific">Salinibacillus xinjiangensis</name>
    <dbReference type="NCBI Taxonomy" id="1229268"/>
    <lineage>
        <taxon>Bacteria</taxon>
        <taxon>Bacillati</taxon>
        <taxon>Bacillota</taxon>
        <taxon>Bacilli</taxon>
        <taxon>Bacillales</taxon>
        <taxon>Bacillaceae</taxon>
        <taxon>Salinibacillus</taxon>
    </lineage>
</organism>
<evidence type="ECO:0000256" key="1">
    <source>
        <dbReference type="SAM" id="Phobius"/>
    </source>
</evidence>
<sequence length="92" mass="11112">MNVYAERKSMMRHQAEKFFQYQYLSLFTSFLFGVLALWQSDTPLFFLFAFYALSLSFMFEGLAYQSRRNHVQFVEQIIRALLIFLLSSFLYF</sequence>
<protein>
    <recommendedName>
        <fullName evidence="4">DUF4181 domain-containing protein</fullName>
    </recommendedName>
</protein>
<feature type="transmembrane region" description="Helical" evidence="1">
    <location>
        <begin position="73"/>
        <end position="91"/>
    </location>
</feature>
<reference evidence="2 3" key="1">
    <citation type="submission" date="2019-11" db="EMBL/GenBank/DDBJ databases">
        <authorList>
            <person name="Li J."/>
        </authorList>
    </citation>
    <scope>NUCLEOTIDE SEQUENCE [LARGE SCALE GENOMIC DNA]</scope>
    <source>
        <strain evidence="2 3">J4</strain>
    </source>
</reference>
<dbReference type="Proteomes" id="UP000480185">
    <property type="component" value="Unassembled WGS sequence"/>
</dbReference>